<keyword evidence="9" id="KW-1185">Reference proteome</keyword>
<dbReference type="SUPFAM" id="SSF56672">
    <property type="entry name" value="DNA/RNA polymerases"/>
    <property type="match status" value="1"/>
</dbReference>
<dbReference type="PANTHER" id="PTHR37984">
    <property type="entry name" value="PROTEIN CBG26694"/>
    <property type="match status" value="1"/>
</dbReference>
<dbReference type="Pfam" id="PF17917">
    <property type="entry name" value="RT_RNaseH"/>
    <property type="match status" value="1"/>
</dbReference>
<dbReference type="GO" id="GO:0004519">
    <property type="term" value="F:endonuclease activity"/>
    <property type="evidence" value="ECO:0007669"/>
    <property type="project" value="UniProtKB-KW"/>
</dbReference>
<feature type="domain" description="Reverse transcriptase RNase H-like" evidence="7">
    <location>
        <begin position="28"/>
        <end position="133"/>
    </location>
</feature>
<reference evidence="8" key="1">
    <citation type="submission" date="2021-03" db="EMBL/GenBank/DDBJ databases">
        <title>Draft genome sequence of rust myrtle Austropuccinia psidii MF-1, a brazilian biotype.</title>
        <authorList>
            <person name="Quecine M.C."/>
            <person name="Pachon D.M.R."/>
            <person name="Bonatelli M.L."/>
            <person name="Correr F.H."/>
            <person name="Franceschini L.M."/>
            <person name="Leite T.F."/>
            <person name="Margarido G.R.A."/>
            <person name="Almeida C.A."/>
            <person name="Ferrarezi J.A."/>
            <person name="Labate C.A."/>
        </authorList>
    </citation>
    <scope>NUCLEOTIDE SEQUENCE</scope>
    <source>
        <strain evidence="8">MF-1</strain>
    </source>
</reference>
<comment type="caution">
    <text evidence="8">The sequence shown here is derived from an EMBL/GenBank/DDBJ whole genome shotgun (WGS) entry which is preliminary data.</text>
</comment>
<name>A0A9Q3BUV3_9BASI</name>
<dbReference type="PANTHER" id="PTHR37984:SF5">
    <property type="entry name" value="PROTEIN NYNRIN-LIKE"/>
    <property type="match status" value="1"/>
</dbReference>
<evidence type="ECO:0000256" key="3">
    <source>
        <dbReference type="ARBA" id="ARBA00022722"/>
    </source>
</evidence>
<evidence type="ECO:0000313" key="8">
    <source>
        <dbReference type="EMBL" id="MBW0471934.1"/>
    </source>
</evidence>
<keyword evidence="5" id="KW-0378">Hydrolase</keyword>
<dbReference type="GO" id="GO:0016787">
    <property type="term" value="F:hydrolase activity"/>
    <property type="evidence" value="ECO:0007669"/>
    <property type="project" value="UniProtKB-KW"/>
</dbReference>
<keyword evidence="2" id="KW-0548">Nucleotidyltransferase</keyword>
<keyword evidence="1" id="KW-0808">Transferase</keyword>
<dbReference type="AlphaFoldDB" id="A0A9Q3BUV3"/>
<dbReference type="InterPro" id="IPR043502">
    <property type="entry name" value="DNA/RNA_pol_sf"/>
</dbReference>
<sequence>MTQERIQAYDNIKYSLANAPLLLILDWKLLFKLYIDACGEILGAALRQFQIFNDKAYEGAVCFNSRKIKPTEARYGEIPMKCLCLVWALENHHYYLDGSAFEVINNCNSMKYLLNMKTPKRHMLRWQISIQAYNRNMTIAQIDGNIHRNSDGLSRRELPNTPDNAAYVPTNSEPQILIEGINITNVSTEFFE</sequence>
<accession>A0A9Q3BUV3</accession>
<dbReference type="EMBL" id="AVOT02002911">
    <property type="protein sequence ID" value="MBW0471934.1"/>
    <property type="molecule type" value="Genomic_DNA"/>
</dbReference>
<dbReference type="Proteomes" id="UP000765509">
    <property type="component" value="Unassembled WGS sequence"/>
</dbReference>
<evidence type="ECO:0000313" key="9">
    <source>
        <dbReference type="Proteomes" id="UP000765509"/>
    </source>
</evidence>
<dbReference type="GO" id="GO:0003964">
    <property type="term" value="F:RNA-directed DNA polymerase activity"/>
    <property type="evidence" value="ECO:0007669"/>
    <property type="project" value="UniProtKB-KW"/>
</dbReference>
<evidence type="ECO:0000256" key="1">
    <source>
        <dbReference type="ARBA" id="ARBA00022679"/>
    </source>
</evidence>
<dbReference type="InterPro" id="IPR050951">
    <property type="entry name" value="Retrovirus_Pol_polyprotein"/>
</dbReference>
<evidence type="ECO:0000256" key="2">
    <source>
        <dbReference type="ARBA" id="ARBA00022695"/>
    </source>
</evidence>
<dbReference type="InterPro" id="IPR041373">
    <property type="entry name" value="RT_RNaseH"/>
</dbReference>
<evidence type="ECO:0000256" key="6">
    <source>
        <dbReference type="ARBA" id="ARBA00022918"/>
    </source>
</evidence>
<proteinExistence type="predicted"/>
<protein>
    <recommendedName>
        <fullName evidence="7">Reverse transcriptase RNase H-like domain-containing protein</fullName>
    </recommendedName>
</protein>
<keyword evidence="4" id="KW-0255">Endonuclease</keyword>
<keyword evidence="6" id="KW-0695">RNA-directed DNA polymerase</keyword>
<evidence type="ECO:0000256" key="4">
    <source>
        <dbReference type="ARBA" id="ARBA00022759"/>
    </source>
</evidence>
<evidence type="ECO:0000256" key="5">
    <source>
        <dbReference type="ARBA" id="ARBA00022801"/>
    </source>
</evidence>
<keyword evidence="3" id="KW-0540">Nuclease</keyword>
<evidence type="ECO:0000259" key="7">
    <source>
        <dbReference type="Pfam" id="PF17917"/>
    </source>
</evidence>
<organism evidence="8 9">
    <name type="scientific">Austropuccinia psidii MF-1</name>
    <dbReference type="NCBI Taxonomy" id="1389203"/>
    <lineage>
        <taxon>Eukaryota</taxon>
        <taxon>Fungi</taxon>
        <taxon>Dikarya</taxon>
        <taxon>Basidiomycota</taxon>
        <taxon>Pucciniomycotina</taxon>
        <taxon>Pucciniomycetes</taxon>
        <taxon>Pucciniales</taxon>
        <taxon>Sphaerophragmiaceae</taxon>
        <taxon>Austropuccinia</taxon>
    </lineage>
</organism>
<gene>
    <name evidence="8" type="ORF">O181_011649</name>
</gene>